<dbReference type="EMBL" id="CP132938">
    <property type="protein sequence ID" value="XCB22142.1"/>
    <property type="molecule type" value="Genomic_DNA"/>
</dbReference>
<evidence type="ECO:0000313" key="3">
    <source>
        <dbReference type="EMBL" id="XCB22142.1"/>
    </source>
</evidence>
<accession>A0AAU7Z0Y6</accession>
<dbReference type="InterPro" id="IPR000551">
    <property type="entry name" value="MerR-type_HTH_dom"/>
</dbReference>
<evidence type="ECO:0000259" key="2">
    <source>
        <dbReference type="PROSITE" id="PS50937"/>
    </source>
</evidence>
<feature type="domain" description="HTH merR-type" evidence="2">
    <location>
        <begin position="1"/>
        <end position="69"/>
    </location>
</feature>
<dbReference type="AlphaFoldDB" id="A0AAU7Z0Y6"/>
<name>A0AAU7Z0Y6_9BACT</name>
<reference evidence="3" key="2">
    <citation type="journal article" date="2024" name="Environ. Microbiol.">
        <title>Genome analysis and description of Tunturibacter gen. nov. expands the diversity of Terriglobia in tundra soils.</title>
        <authorList>
            <person name="Messyasz A."/>
            <person name="Mannisto M.K."/>
            <person name="Kerkhof L.J."/>
            <person name="Haggblom M.M."/>
        </authorList>
    </citation>
    <scope>NUCLEOTIDE SEQUENCE</scope>
    <source>
        <strain evidence="3">M8UP39</strain>
    </source>
</reference>
<dbReference type="RefSeq" id="WP_353072139.1">
    <property type="nucleotide sequence ID" value="NZ_CP132938.1"/>
</dbReference>
<dbReference type="InterPro" id="IPR009061">
    <property type="entry name" value="DNA-bd_dom_put_sf"/>
</dbReference>
<reference evidence="3" key="1">
    <citation type="submission" date="2023-08" db="EMBL/GenBank/DDBJ databases">
        <authorList>
            <person name="Messyasz A."/>
            <person name="Mannisto M.K."/>
            <person name="Kerkhof L.J."/>
            <person name="Haggblom M."/>
        </authorList>
    </citation>
    <scope>NUCLEOTIDE SEQUENCE</scope>
    <source>
        <strain evidence="3">M8UP39</strain>
    </source>
</reference>
<dbReference type="PRINTS" id="PR00040">
    <property type="entry name" value="HTHMERR"/>
</dbReference>
<dbReference type="SMART" id="SM00422">
    <property type="entry name" value="HTH_MERR"/>
    <property type="match status" value="1"/>
</dbReference>
<proteinExistence type="predicted"/>
<dbReference type="PROSITE" id="PS50937">
    <property type="entry name" value="HTH_MERR_2"/>
    <property type="match status" value="1"/>
</dbReference>
<evidence type="ECO:0000256" key="1">
    <source>
        <dbReference type="ARBA" id="ARBA00023125"/>
    </source>
</evidence>
<organism evidence="3">
    <name type="scientific">Tunturiibacter gelidiferens</name>
    <dbReference type="NCBI Taxonomy" id="3069689"/>
    <lineage>
        <taxon>Bacteria</taxon>
        <taxon>Pseudomonadati</taxon>
        <taxon>Acidobacteriota</taxon>
        <taxon>Terriglobia</taxon>
        <taxon>Terriglobales</taxon>
        <taxon>Acidobacteriaceae</taxon>
        <taxon>Tunturiibacter</taxon>
    </lineage>
</organism>
<protein>
    <submittedName>
        <fullName evidence="3">MerR family transcriptional regulator</fullName>
    </submittedName>
</protein>
<sequence>MRIGELAARAEVNIQTLRFYEREGLLLQPVRTASGYRSYAERDLERVRFIRLCQGLGFTLREIDKLLVLHKSVTEYKGTPKKKPAALQEIVIMANERLELIDQKVRALSLMRAELTSLVTALGEEPPVSCPVSR</sequence>
<dbReference type="KEGG" id="tgi:RBB81_21600"/>
<dbReference type="InterPro" id="IPR047057">
    <property type="entry name" value="MerR_fam"/>
</dbReference>
<dbReference type="SUPFAM" id="SSF46955">
    <property type="entry name" value="Putative DNA-binding domain"/>
    <property type="match status" value="1"/>
</dbReference>
<dbReference type="GO" id="GO:0003677">
    <property type="term" value="F:DNA binding"/>
    <property type="evidence" value="ECO:0007669"/>
    <property type="project" value="UniProtKB-KW"/>
</dbReference>
<dbReference type="Pfam" id="PF13411">
    <property type="entry name" value="MerR_1"/>
    <property type="match status" value="1"/>
</dbReference>
<keyword evidence="1" id="KW-0238">DNA-binding</keyword>
<dbReference type="PANTHER" id="PTHR30204:SF92">
    <property type="entry name" value="HTH-TYPE TRANSCRIPTIONAL REGULATOR ZNTR"/>
    <property type="match status" value="1"/>
</dbReference>
<dbReference type="Gene3D" id="1.10.1660.10">
    <property type="match status" value="1"/>
</dbReference>
<dbReference type="GO" id="GO:0003700">
    <property type="term" value="F:DNA-binding transcription factor activity"/>
    <property type="evidence" value="ECO:0007669"/>
    <property type="project" value="InterPro"/>
</dbReference>
<gene>
    <name evidence="3" type="ORF">RBB81_21600</name>
</gene>
<dbReference type="PROSITE" id="PS00552">
    <property type="entry name" value="HTH_MERR_1"/>
    <property type="match status" value="1"/>
</dbReference>
<dbReference type="PANTHER" id="PTHR30204">
    <property type="entry name" value="REDOX-CYCLING DRUG-SENSING TRANSCRIPTIONAL ACTIVATOR SOXR"/>
    <property type="match status" value="1"/>
</dbReference>